<dbReference type="SMART" id="SM00458">
    <property type="entry name" value="RICIN"/>
    <property type="match status" value="1"/>
</dbReference>
<dbReference type="Proteomes" id="UP000191056">
    <property type="component" value="Unassembled WGS sequence"/>
</dbReference>
<keyword evidence="6" id="KW-1185">Reference proteome</keyword>
<dbReference type="PROSITE" id="PS50231">
    <property type="entry name" value="RICIN_B_LECTIN"/>
    <property type="match status" value="1"/>
</dbReference>
<dbReference type="EMBL" id="MZGT01000052">
    <property type="protein sequence ID" value="OPJ59422.1"/>
    <property type="molecule type" value="Genomic_DNA"/>
</dbReference>
<dbReference type="InterPro" id="IPR049166">
    <property type="entry name" value="GH39_cat"/>
</dbReference>
<evidence type="ECO:0000313" key="5">
    <source>
        <dbReference type="EMBL" id="OPJ59422.1"/>
    </source>
</evidence>
<proteinExistence type="inferred from homology"/>
<reference evidence="5 6" key="1">
    <citation type="submission" date="2017-03" db="EMBL/GenBank/DDBJ databases">
        <title>Genome sequence of Clostridium chromiireducens DSM 23318.</title>
        <authorList>
            <person name="Poehlein A."/>
            <person name="Daniel R."/>
        </authorList>
    </citation>
    <scope>NUCLEOTIDE SEQUENCE [LARGE SCALE GENOMIC DNA]</scope>
    <source>
        <strain evidence="5 6">DSM 23318</strain>
    </source>
</reference>
<accession>A0A1V4IHE8</accession>
<dbReference type="Pfam" id="PF14200">
    <property type="entry name" value="RicinB_lectin_2"/>
    <property type="match status" value="2"/>
</dbReference>
<name>A0A1V4IHE8_9CLOT</name>
<evidence type="ECO:0000259" key="4">
    <source>
        <dbReference type="SMART" id="SM00458"/>
    </source>
</evidence>
<dbReference type="InterPro" id="IPR017853">
    <property type="entry name" value="GH"/>
</dbReference>
<evidence type="ECO:0000256" key="1">
    <source>
        <dbReference type="ARBA" id="ARBA00008875"/>
    </source>
</evidence>
<evidence type="ECO:0000256" key="2">
    <source>
        <dbReference type="ARBA" id="ARBA00022801"/>
    </source>
</evidence>
<gene>
    <name evidence="5" type="ORF">CLCHR_34930</name>
</gene>
<comment type="similarity">
    <text evidence="1">Belongs to the glycosyl hydrolase 39 family.</text>
</comment>
<dbReference type="STRING" id="225345.CLCHR_34930"/>
<comment type="caution">
    <text evidence="5">The sequence shown here is derived from an EMBL/GenBank/DDBJ whole genome shotgun (WGS) entry which is preliminary data.</text>
</comment>
<dbReference type="Gene3D" id="2.80.10.50">
    <property type="match status" value="3"/>
</dbReference>
<keyword evidence="2 5" id="KW-0378">Hydrolase</keyword>
<protein>
    <submittedName>
        <fullName evidence="5">Flavastacin</fullName>
        <ecNumber evidence="5">3.4.24.76</ecNumber>
    </submittedName>
</protein>
<organism evidence="5 6">
    <name type="scientific">Clostridium chromiireducens</name>
    <dbReference type="NCBI Taxonomy" id="225345"/>
    <lineage>
        <taxon>Bacteria</taxon>
        <taxon>Bacillati</taxon>
        <taxon>Bacillota</taxon>
        <taxon>Clostridia</taxon>
        <taxon>Eubacteriales</taxon>
        <taxon>Clostridiaceae</taxon>
        <taxon>Clostridium</taxon>
    </lineage>
</organism>
<dbReference type="AlphaFoldDB" id="A0A1V4IHE8"/>
<keyword evidence="3" id="KW-0326">Glycosidase</keyword>
<dbReference type="InterPro" id="IPR035992">
    <property type="entry name" value="Ricin_B-like_lectins"/>
</dbReference>
<evidence type="ECO:0000313" key="6">
    <source>
        <dbReference type="Proteomes" id="UP000191056"/>
    </source>
</evidence>
<dbReference type="Pfam" id="PF01229">
    <property type="entry name" value="Glyco_hydro_39"/>
    <property type="match status" value="1"/>
</dbReference>
<dbReference type="GO" id="GO:0016798">
    <property type="term" value="F:hydrolase activity, acting on glycosyl bonds"/>
    <property type="evidence" value="ECO:0007669"/>
    <property type="project" value="UniProtKB-KW"/>
</dbReference>
<dbReference type="InterPro" id="IPR000772">
    <property type="entry name" value="Ricin_B_lectin"/>
</dbReference>
<feature type="domain" description="Ricin B lectin" evidence="4">
    <location>
        <begin position="457"/>
        <end position="593"/>
    </location>
</feature>
<sequence>MISKLSKSYNLEKIKEIQEVMYMKKVLVTALCLCMMLAMAPASKISAATGNSMTVDCTNVLRDATHCASGSLYGITETKPADVNGLVAPLKPYVMRNPSRGGSGNQHSFGAAIPVSEKLASVQSAKVSIDLADMLPGWPYQWPGMTSWLNQVNSFIADKKASGRNNYYGYEIWNEPDGTWNTANGDFNDMWKQTYNAIRANDPGAKIIGPCYSYYNRTRLSSFLSFCKTNNCLPDIISWHELSGIAGVSPNLRDYRQLENSLGISALPISINEYCDADHNLEGQPGSSARFIGKFERYKVESACITWWFVPTPGRLGSLLATDTQKGAGWYFYKWYGDMSGKMVNVTPPNDDSNLVDGAACVDSNSKFISFIFGGPNDGTISTTFKNIPSFIGSTASVKVEKIDWVSKDTVSSGPSTISTSNYPVVNGQITVPLTGCNNSSGYRIYVTPATSGIVSGGTYKLINRESGKALDVYNSSTADGADVIQWSTGSGNNQKWIITNMGNGYKLINVNSKKALDVYNTSTENGADVIQWTDNGQKNQLWNIVDLGNGYYNLVNVNSGKLLDVDNKSTADGANVLQWISTGGYNQQWQIVTS</sequence>
<dbReference type="SUPFAM" id="SSF51445">
    <property type="entry name" value="(Trans)glycosidases"/>
    <property type="match status" value="1"/>
</dbReference>
<evidence type="ECO:0000256" key="3">
    <source>
        <dbReference type="ARBA" id="ARBA00023295"/>
    </source>
</evidence>
<dbReference type="SUPFAM" id="SSF50370">
    <property type="entry name" value="Ricin B-like lectins"/>
    <property type="match status" value="1"/>
</dbReference>
<dbReference type="EC" id="3.4.24.76" evidence="5"/>
<dbReference type="Gene3D" id="3.20.20.80">
    <property type="entry name" value="Glycosidases"/>
    <property type="match status" value="1"/>
</dbReference>